<evidence type="ECO:0000313" key="1">
    <source>
        <dbReference type="EMBL" id="KAF1950338.1"/>
    </source>
</evidence>
<reference evidence="1" key="1">
    <citation type="journal article" date="2020" name="Stud. Mycol.">
        <title>101 Dothideomycetes genomes: a test case for predicting lifestyles and emergence of pathogens.</title>
        <authorList>
            <person name="Haridas S."/>
            <person name="Albert R."/>
            <person name="Binder M."/>
            <person name="Bloem J."/>
            <person name="Labutti K."/>
            <person name="Salamov A."/>
            <person name="Andreopoulos B."/>
            <person name="Baker S."/>
            <person name="Barry K."/>
            <person name="Bills G."/>
            <person name="Bluhm B."/>
            <person name="Cannon C."/>
            <person name="Castanera R."/>
            <person name="Culley D."/>
            <person name="Daum C."/>
            <person name="Ezra D."/>
            <person name="Gonzalez J."/>
            <person name="Henrissat B."/>
            <person name="Kuo A."/>
            <person name="Liang C."/>
            <person name="Lipzen A."/>
            <person name="Lutzoni F."/>
            <person name="Magnuson J."/>
            <person name="Mondo S."/>
            <person name="Nolan M."/>
            <person name="Ohm R."/>
            <person name="Pangilinan J."/>
            <person name="Park H.-J."/>
            <person name="Ramirez L."/>
            <person name="Alfaro M."/>
            <person name="Sun H."/>
            <person name="Tritt A."/>
            <person name="Yoshinaga Y."/>
            <person name="Zwiers L.-H."/>
            <person name="Turgeon B."/>
            <person name="Goodwin S."/>
            <person name="Spatafora J."/>
            <person name="Crous P."/>
            <person name="Grigoriev I."/>
        </authorList>
    </citation>
    <scope>NUCLEOTIDE SEQUENCE</scope>
    <source>
        <strain evidence="1">CBS 675.92</strain>
    </source>
</reference>
<dbReference type="GO" id="GO:0016705">
    <property type="term" value="F:oxidoreductase activity, acting on paired donors, with incorporation or reduction of molecular oxygen"/>
    <property type="evidence" value="ECO:0007669"/>
    <property type="project" value="InterPro"/>
</dbReference>
<dbReference type="SUPFAM" id="SSF48264">
    <property type="entry name" value="Cytochrome P450"/>
    <property type="match status" value="1"/>
</dbReference>
<dbReference type="AlphaFoldDB" id="A0A6A5TDF8"/>
<dbReference type="Proteomes" id="UP000800035">
    <property type="component" value="Unassembled WGS sequence"/>
</dbReference>
<dbReference type="EMBL" id="ML977027">
    <property type="protein sequence ID" value="KAF1950338.1"/>
    <property type="molecule type" value="Genomic_DNA"/>
</dbReference>
<dbReference type="InterPro" id="IPR036396">
    <property type="entry name" value="Cyt_P450_sf"/>
</dbReference>
<proteinExistence type="predicted"/>
<sequence length="76" mass="8582">FLFIVVYSIRTRYKSGLSKIPGPFVASISNVWKINAVYQGDIHRRQAQVHEEYGPVVRIGPNDVSFASASAMKHIY</sequence>
<feature type="non-terminal residue" evidence="1">
    <location>
        <position position="1"/>
    </location>
</feature>
<feature type="non-terminal residue" evidence="1">
    <location>
        <position position="76"/>
    </location>
</feature>
<accession>A0A6A5TDF8</accession>
<organism evidence="1 2">
    <name type="scientific">Byssothecium circinans</name>
    <dbReference type="NCBI Taxonomy" id="147558"/>
    <lineage>
        <taxon>Eukaryota</taxon>
        <taxon>Fungi</taxon>
        <taxon>Dikarya</taxon>
        <taxon>Ascomycota</taxon>
        <taxon>Pezizomycotina</taxon>
        <taxon>Dothideomycetes</taxon>
        <taxon>Pleosporomycetidae</taxon>
        <taxon>Pleosporales</taxon>
        <taxon>Massarineae</taxon>
        <taxon>Massarinaceae</taxon>
        <taxon>Byssothecium</taxon>
    </lineage>
</organism>
<dbReference type="Gene3D" id="1.10.630.10">
    <property type="entry name" value="Cytochrome P450"/>
    <property type="match status" value="1"/>
</dbReference>
<dbReference type="GO" id="GO:0004497">
    <property type="term" value="F:monooxygenase activity"/>
    <property type="evidence" value="ECO:0007669"/>
    <property type="project" value="InterPro"/>
</dbReference>
<keyword evidence="2" id="KW-1185">Reference proteome</keyword>
<name>A0A6A5TDF8_9PLEO</name>
<evidence type="ECO:0000313" key="2">
    <source>
        <dbReference type="Proteomes" id="UP000800035"/>
    </source>
</evidence>
<dbReference type="GO" id="GO:0005506">
    <property type="term" value="F:iron ion binding"/>
    <property type="evidence" value="ECO:0007669"/>
    <property type="project" value="InterPro"/>
</dbReference>
<dbReference type="OrthoDB" id="3796526at2759"/>
<evidence type="ECO:0008006" key="3">
    <source>
        <dbReference type="Google" id="ProtNLM"/>
    </source>
</evidence>
<gene>
    <name evidence="1" type="ORF">CC80DRAFT_359164</name>
</gene>
<protein>
    <recommendedName>
        <fullName evidence="3">Cytochrome P450</fullName>
    </recommendedName>
</protein>
<dbReference type="GO" id="GO:0020037">
    <property type="term" value="F:heme binding"/>
    <property type="evidence" value="ECO:0007669"/>
    <property type="project" value="InterPro"/>
</dbReference>